<evidence type="ECO:0000256" key="1">
    <source>
        <dbReference type="SAM" id="MobiDB-lite"/>
    </source>
</evidence>
<reference evidence="2 3" key="1">
    <citation type="submission" date="2017-11" db="EMBL/GenBank/DDBJ databases">
        <title>De-novo sequencing of pomegranate (Punica granatum L.) genome.</title>
        <authorList>
            <person name="Akparov Z."/>
            <person name="Amiraslanov A."/>
            <person name="Hajiyeva S."/>
            <person name="Abbasov M."/>
            <person name="Kaur K."/>
            <person name="Hamwieh A."/>
            <person name="Solovyev V."/>
            <person name="Salamov A."/>
            <person name="Braich B."/>
            <person name="Kosarev P."/>
            <person name="Mahmoud A."/>
            <person name="Hajiyev E."/>
            <person name="Babayeva S."/>
            <person name="Izzatullayeva V."/>
            <person name="Mammadov A."/>
            <person name="Mammadov A."/>
            <person name="Sharifova S."/>
            <person name="Ojaghi J."/>
            <person name="Eynullazada K."/>
            <person name="Bayramov B."/>
            <person name="Abdulazimova A."/>
            <person name="Shahmuradov I."/>
        </authorList>
    </citation>
    <scope>NUCLEOTIDE SEQUENCE [LARGE SCALE GENOMIC DNA]</scope>
    <source>
        <strain evidence="3">cv. AG2017</strain>
        <tissue evidence="2">Leaf</tissue>
    </source>
</reference>
<gene>
    <name evidence="2" type="ORF">CRG98_043268</name>
</gene>
<comment type="caution">
    <text evidence="2">The sequence shown here is derived from an EMBL/GenBank/DDBJ whole genome shotgun (WGS) entry which is preliminary data.</text>
</comment>
<name>A0A2I0HXA5_PUNGR</name>
<accession>A0A2I0HXA5</accession>
<feature type="region of interest" description="Disordered" evidence="1">
    <location>
        <begin position="1"/>
        <end position="21"/>
    </location>
</feature>
<protein>
    <submittedName>
        <fullName evidence="2">Uncharacterized protein</fullName>
    </submittedName>
</protein>
<organism evidence="2 3">
    <name type="scientific">Punica granatum</name>
    <name type="common">Pomegranate</name>
    <dbReference type="NCBI Taxonomy" id="22663"/>
    <lineage>
        <taxon>Eukaryota</taxon>
        <taxon>Viridiplantae</taxon>
        <taxon>Streptophyta</taxon>
        <taxon>Embryophyta</taxon>
        <taxon>Tracheophyta</taxon>
        <taxon>Spermatophyta</taxon>
        <taxon>Magnoliopsida</taxon>
        <taxon>eudicotyledons</taxon>
        <taxon>Gunneridae</taxon>
        <taxon>Pentapetalae</taxon>
        <taxon>rosids</taxon>
        <taxon>malvids</taxon>
        <taxon>Myrtales</taxon>
        <taxon>Lythraceae</taxon>
        <taxon>Punica</taxon>
    </lineage>
</organism>
<dbReference type="Proteomes" id="UP000233551">
    <property type="component" value="Unassembled WGS sequence"/>
</dbReference>
<proteinExistence type="predicted"/>
<keyword evidence="3" id="KW-1185">Reference proteome</keyword>
<evidence type="ECO:0000313" key="3">
    <source>
        <dbReference type="Proteomes" id="UP000233551"/>
    </source>
</evidence>
<dbReference type="EMBL" id="PGOL01004903">
    <property type="protein sequence ID" value="PKI36344.1"/>
    <property type="molecule type" value="Genomic_DNA"/>
</dbReference>
<dbReference type="AlphaFoldDB" id="A0A2I0HXA5"/>
<sequence>MAEPENLGGARRRTTTTATGREEELFAGSIGIVNSALERGVRKLEQQLPHPRLSRVKSTLPVPVRCPVPGAFPNPCHYQSG</sequence>
<evidence type="ECO:0000313" key="2">
    <source>
        <dbReference type="EMBL" id="PKI36344.1"/>
    </source>
</evidence>